<protein>
    <submittedName>
        <fullName evidence="2">Pyridoxamine 5'-phosphate oxidase</fullName>
    </submittedName>
</protein>
<dbReference type="Proteomes" id="UP000027746">
    <property type="component" value="Unassembled WGS sequence"/>
</dbReference>
<dbReference type="Gene3D" id="2.30.110.10">
    <property type="entry name" value="Electron Transport, Fmn-binding Protein, Chain A"/>
    <property type="match status" value="1"/>
</dbReference>
<dbReference type="EMBL" id="JAMD01000002">
    <property type="protein sequence ID" value="KEJ97117.1"/>
    <property type="molecule type" value="Genomic_DNA"/>
</dbReference>
<dbReference type="PANTHER" id="PTHR34071">
    <property type="entry name" value="5-NITROIMIDAZOLE ANTIBIOTICS RESISTANCE PROTEIN, NIMA-FAMILY-RELATED PROTEIN-RELATED"/>
    <property type="match status" value="1"/>
</dbReference>
<reference evidence="2 3" key="1">
    <citation type="submission" date="2014-01" db="EMBL/GenBank/DDBJ databases">
        <title>Sulfitobacter sp. H3 (MCCC 1A00686) Genome Sequencing.</title>
        <authorList>
            <person name="Lai Q."/>
            <person name="Hong Z."/>
        </authorList>
    </citation>
    <scope>NUCLEOTIDE SEQUENCE [LARGE SCALE GENOMIC DNA]</scope>
    <source>
        <strain evidence="2 3">H3</strain>
    </source>
</reference>
<dbReference type="OrthoDB" id="116031at2"/>
<dbReference type="InterPro" id="IPR024747">
    <property type="entry name" value="Pyridox_Oxase-rel"/>
</dbReference>
<dbReference type="RefSeq" id="WP_037922787.1">
    <property type="nucleotide sequence ID" value="NZ_CP054599.1"/>
</dbReference>
<dbReference type="GeneID" id="68871857"/>
<feature type="region of interest" description="Disordered" evidence="1">
    <location>
        <begin position="191"/>
        <end position="211"/>
    </location>
</feature>
<dbReference type="SUPFAM" id="SSF50475">
    <property type="entry name" value="FMN-binding split barrel"/>
    <property type="match status" value="1"/>
</dbReference>
<evidence type="ECO:0000313" key="3">
    <source>
        <dbReference type="Proteomes" id="UP000027746"/>
    </source>
</evidence>
<comment type="caution">
    <text evidence="2">The sequence shown here is derived from an EMBL/GenBank/DDBJ whole genome shotgun (WGS) entry which is preliminary data.</text>
</comment>
<name>A0A073JHC2_9RHOB</name>
<dbReference type="PANTHER" id="PTHR34071:SF2">
    <property type="entry name" value="FLAVIN-NUCLEOTIDE-BINDING PROTEIN"/>
    <property type="match status" value="1"/>
</dbReference>
<organism evidence="2 3">
    <name type="scientific">Pseudosulfitobacter pseudonitzschiae</name>
    <dbReference type="NCBI Taxonomy" id="1402135"/>
    <lineage>
        <taxon>Bacteria</taxon>
        <taxon>Pseudomonadati</taxon>
        <taxon>Pseudomonadota</taxon>
        <taxon>Alphaproteobacteria</taxon>
        <taxon>Rhodobacterales</taxon>
        <taxon>Roseobacteraceae</taxon>
        <taxon>Pseudosulfitobacter</taxon>
    </lineage>
</organism>
<accession>A0A073JHC2</accession>
<dbReference type="InterPro" id="IPR012349">
    <property type="entry name" value="Split_barrel_FMN-bd"/>
</dbReference>
<gene>
    <name evidence="2" type="ORF">SUH3_10100</name>
</gene>
<evidence type="ECO:0000313" key="2">
    <source>
        <dbReference type="EMBL" id="KEJ97117.1"/>
    </source>
</evidence>
<dbReference type="AlphaFoldDB" id="A0A073JHC2"/>
<evidence type="ECO:0000256" key="1">
    <source>
        <dbReference type="SAM" id="MobiDB-lite"/>
    </source>
</evidence>
<proteinExistence type="predicted"/>
<sequence>MLPKYARARQPKRALYDMDTVHAILDSGLVGHVAFVAEDRPMVMPMAYARIGDTLYIHGASKTRIALLDQVPVCMGVTDITGIVAARSGFNHSVNYRSVVVHGTARRVTGAELDTALDAITDHLLPGRSKEVRPMTSQERKATGVVAIEIEHATAKVRTGGPVDDAPDLELGMWGGELPITTALGQSVADSHTPQSVAEPASFAAARKKFA</sequence>
<dbReference type="Pfam" id="PF12900">
    <property type="entry name" value="Pyridox_ox_2"/>
    <property type="match status" value="1"/>
</dbReference>
<keyword evidence="3" id="KW-1185">Reference proteome</keyword>